<dbReference type="SUPFAM" id="SSF140453">
    <property type="entry name" value="EsxAB dimer-like"/>
    <property type="match status" value="1"/>
</dbReference>
<dbReference type="InterPro" id="IPR036689">
    <property type="entry name" value="ESAT-6-like_sf"/>
</dbReference>
<dbReference type="RefSeq" id="WP_251914444.1">
    <property type="nucleotide sequence ID" value="NZ_JAMRXG010000009.1"/>
</dbReference>
<dbReference type="Gene3D" id="1.10.287.1060">
    <property type="entry name" value="ESAT-6-like"/>
    <property type="match status" value="1"/>
</dbReference>
<evidence type="ECO:0000313" key="3">
    <source>
        <dbReference type="Proteomes" id="UP001139157"/>
    </source>
</evidence>
<comment type="similarity">
    <text evidence="1">Belongs to the WXG100 family.</text>
</comment>
<gene>
    <name evidence="2" type="ORF">NDR86_21865</name>
</gene>
<dbReference type="EMBL" id="JAMRXG010000009">
    <property type="protein sequence ID" value="MCM6776135.1"/>
    <property type="molecule type" value="Genomic_DNA"/>
</dbReference>
<keyword evidence="3" id="KW-1185">Reference proteome</keyword>
<dbReference type="AlphaFoldDB" id="A0A9X2E9K2"/>
<organism evidence="2 3">
    <name type="scientific">Nocardia pulmonis</name>
    <dbReference type="NCBI Taxonomy" id="2951408"/>
    <lineage>
        <taxon>Bacteria</taxon>
        <taxon>Bacillati</taxon>
        <taxon>Actinomycetota</taxon>
        <taxon>Actinomycetes</taxon>
        <taxon>Mycobacteriales</taxon>
        <taxon>Nocardiaceae</taxon>
        <taxon>Nocardia</taxon>
    </lineage>
</organism>
<evidence type="ECO:0000313" key="2">
    <source>
        <dbReference type="EMBL" id="MCM6776135.1"/>
    </source>
</evidence>
<name>A0A9X2E9K2_9NOCA</name>
<dbReference type="Pfam" id="PF06013">
    <property type="entry name" value="WXG100"/>
    <property type="match status" value="1"/>
</dbReference>
<sequence>MTQIAYNRDQLITLAGDLRNSKARLQETRNELESYVKGLVAQWQSGAQEAYSGKQAQWDSAHNEIMTILEAIAKAVEDGAISMAEQDAMLAATQFGG</sequence>
<dbReference type="InterPro" id="IPR010310">
    <property type="entry name" value="T7SS_ESAT-6-like"/>
</dbReference>
<accession>A0A9X2E9K2</accession>
<proteinExistence type="inferred from homology"/>
<evidence type="ECO:0000256" key="1">
    <source>
        <dbReference type="RuleBase" id="RU362001"/>
    </source>
</evidence>
<dbReference type="Proteomes" id="UP001139157">
    <property type="component" value="Unassembled WGS sequence"/>
</dbReference>
<dbReference type="NCBIfam" id="TIGR03930">
    <property type="entry name" value="WXG100_ESAT6"/>
    <property type="match status" value="1"/>
</dbReference>
<reference evidence="2" key="1">
    <citation type="submission" date="2022-06" db="EMBL/GenBank/DDBJ databases">
        <title>Novel species in genus nocardia.</title>
        <authorList>
            <person name="Li F."/>
        </authorList>
    </citation>
    <scope>NUCLEOTIDE SEQUENCE</scope>
    <source>
        <strain evidence="2">CDC141</strain>
    </source>
</reference>
<comment type="caution">
    <text evidence="2">The sequence shown here is derived from an EMBL/GenBank/DDBJ whole genome shotgun (WGS) entry which is preliminary data.</text>
</comment>
<protein>
    <recommendedName>
        <fullName evidence="1">ESAT-6-like protein</fullName>
    </recommendedName>
</protein>